<comment type="caution">
    <text evidence="1">The sequence shown here is derived from an EMBL/GenBank/DDBJ whole genome shotgun (WGS) entry which is preliminary data.</text>
</comment>
<organism evidence="1 2">
    <name type="scientific">Brachionus plicatilis</name>
    <name type="common">Marine rotifer</name>
    <name type="synonym">Brachionus muelleri</name>
    <dbReference type="NCBI Taxonomy" id="10195"/>
    <lineage>
        <taxon>Eukaryota</taxon>
        <taxon>Metazoa</taxon>
        <taxon>Spiralia</taxon>
        <taxon>Gnathifera</taxon>
        <taxon>Rotifera</taxon>
        <taxon>Eurotatoria</taxon>
        <taxon>Monogononta</taxon>
        <taxon>Pseudotrocha</taxon>
        <taxon>Ploima</taxon>
        <taxon>Brachionidae</taxon>
        <taxon>Brachionus</taxon>
    </lineage>
</organism>
<evidence type="ECO:0000313" key="1">
    <source>
        <dbReference type="EMBL" id="RMZ95235.1"/>
    </source>
</evidence>
<proteinExistence type="predicted"/>
<evidence type="ECO:0000313" key="2">
    <source>
        <dbReference type="Proteomes" id="UP000276133"/>
    </source>
</evidence>
<sequence>MLAISILSNYCVPDFFNILAVYSKDISQLNQNIELNYPEQKLIIECDDNTDETFSMLNISYNKLELLKIITPFRQIEVQDQILQLIKF</sequence>
<reference evidence="1 2" key="1">
    <citation type="journal article" date="2018" name="Sci. Rep.">
        <title>Genomic signatures of local adaptation to the degree of environmental predictability in rotifers.</title>
        <authorList>
            <person name="Franch-Gras L."/>
            <person name="Hahn C."/>
            <person name="Garcia-Roger E.M."/>
            <person name="Carmona M.J."/>
            <person name="Serra M."/>
            <person name="Gomez A."/>
        </authorList>
    </citation>
    <scope>NUCLEOTIDE SEQUENCE [LARGE SCALE GENOMIC DNA]</scope>
    <source>
        <strain evidence="1">HYR1</strain>
    </source>
</reference>
<name>A0A3M7P822_BRAPC</name>
<accession>A0A3M7P822</accession>
<protein>
    <submittedName>
        <fullName evidence="1">Uncharacterized protein</fullName>
    </submittedName>
</protein>
<keyword evidence="2" id="KW-1185">Reference proteome</keyword>
<dbReference type="EMBL" id="REGN01012490">
    <property type="protein sequence ID" value="RMZ95235.1"/>
    <property type="molecule type" value="Genomic_DNA"/>
</dbReference>
<dbReference type="AlphaFoldDB" id="A0A3M7P822"/>
<gene>
    <name evidence="1" type="ORF">BpHYR1_020317</name>
</gene>
<dbReference type="Proteomes" id="UP000276133">
    <property type="component" value="Unassembled WGS sequence"/>
</dbReference>